<reference evidence="7" key="1">
    <citation type="submission" date="2022-08" db="EMBL/GenBank/DDBJ databases">
        <authorList>
            <consortium name="DOE Joint Genome Institute"/>
            <person name="Min B."/>
            <person name="Riley R."/>
            <person name="Sierra-Patev S."/>
            <person name="Naranjo-Ortiz M."/>
            <person name="Looney B."/>
            <person name="Konkel Z."/>
            <person name="Slot J.C."/>
            <person name="Sakamoto Y."/>
            <person name="Steenwyk J.L."/>
            <person name="Rokas A."/>
            <person name="Carro J."/>
            <person name="Camarero S."/>
            <person name="Ferreira P."/>
            <person name="Molpeceres G."/>
            <person name="Ruiz-Duenas F.J."/>
            <person name="Serrano A."/>
            <person name="Henrissat B."/>
            <person name="Drula E."/>
            <person name="Hughes K.W."/>
            <person name="Mata J.L."/>
            <person name="Ishikawa N.K."/>
            <person name="Vargas-Isla R."/>
            <person name="Ushijima S."/>
            <person name="Smith C.A."/>
            <person name="Ahrendt S."/>
            <person name="Andreopoulos W."/>
            <person name="He G."/>
            <person name="Labutti K."/>
            <person name="Lipzen A."/>
            <person name="Ng V."/>
            <person name="Sandor L."/>
            <person name="Barry K."/>
            <person name="Martinez A.T."/>
            <person name="Xiao Y."/>
            <person name="Gibbons J.G."/>
            <person name="Terashima K."/>
            <person name="Hibbett D.S."/>
            <person name="Grigoriev I.V."/>
        </authorList>
    </citation>
    <scope>NUCLEOTIDE SEQUENCE</scope>
    <source>
        <strain evidence="7">Sp2 HRB7682 ss15</strain>
    </source>
</reference>
<keyword evidence="4" id="KW-0560">Oxidoreductase</keyword>
<proteinExistence type="inferred from homology"/>
<protein>
    <recommendedName>
        <fullName evidence="6">FAD-binding PCMH-type domain-containing protein</fullName>
    </recommendedName>
</protein>
<evidence type="ECO:0000259" key="6">
    <source>
        <dbReference type="PROSITE" id="PS51387"/>
    </source>
</evidence>
<evidence type="ECO:0000256" key="2">
    <source>
        <dbReference type="ARBA" id="ARBA00022630"/>
    </source>
</evidence>
<evidence type="ECO:0000256" key="3">
    <source>
        <dbReference type="ARBA" id="ARBA00022827"/>
    </source>
</evidence>
<dbReference type="AlphaFoldDB" id="A0A9W9E1B1"/>
<dbReference type="InterPro" id="IPR016166">
    <property type="entry name" value="FAD-bd_PCMH"/>
</dbReference>
<evidence type="ECO:0000256" key="4">
    <source>
        <dbReference type="ARBA" id="ARBA00023002"/>
    </source>
</evidence>
<dbReference type="GO" id="GO:0016491">
    <property type="term" value="F:oxidoreductase activity"/>
    <property type="evidence" value="ECO:0007669"/>
    <property type="project" value="UniProtKB-KW"/>
</dbReference>
<evidence type="ECO:0000256" key="1">
    <source>
        <dbReference type="ARBA" id="ARBA00005466"/>
    </source>
</evidence>
<feature type="signal peptide" evidence="5">
    <location>
        <begin position="1"/>
        <end position="18"/>
    </location>
</feature>
<feature type="chain" id="PRO_5040798488" description="FAD-binding PCMH-type domain-containing protein" evidence="5">
    <location>
        <begin position="19"/>
        <end position="512"/>
    </location>
</feature>
<dbReference type="EMBL" id="JANVFS010000001">
    <property type="protein sequence ID" value="KAJ4496385.1"/>
    <property type="molecule type" value="Genomic_DNA"/>
</dbReference>
<dbReference type="Proteomes" id="UP001150238">
    <property type="component" value="Unassembled WGS sequence"/>
</dbReference>
<keyword evidence="5" id="KW-0732">Signal</keyword>
<dbReference type="InterPro" id="IPR016169">
    <property type="entry name" value="FAD-bd_PCMH_sub2"/>
</dbReference>
<evidence type="ECO:0000256" key="5">
    <source>
        <dbReference type="SAM" id="SignalP"/>
    </source>
</evidence>
<sequence>MLLPLFLIAGLSSNIALARQEAFGTPAINLEAKACCTALSSLLPGQVFWPSSDSYRGQQSSYYSGEQATMTPACRVSPNNASDVSRILKFASAHECHFAVRTGGHMAWSGASNIGSEGFTIDMQQVKGVPTLSEDKSVVSFGAGSRWRDVYTILQLQNLTTVGGRVGDVGVGGFLLGVVLVNGSIINANQKQHSNLYWGLKLGSTNFGVVTRFDMFTFSQGPVWGGSQFFAIKDAPNLLERLVTFTEKLAEDPKGFFGLSLAWNPEAKDYIIWTLQTYLKPQAYPALWSGFESLTPLIDIMGIKNLTDITEEFQEADPGKHGRSRWLTMTYKANAQFHLDLYARGVELFEPYHGHAGVHWAVSVQPVPARLASAGIENGGNPTCLKESEGNLWVMLITTDWLDPSDDHIMNTNAEALLKWAEDEAKRRGLFSPFIYMNYASGSEPVMVRSTDDQTLKKMIQVKKIYDPQGDLDKLWHGGFKLPQTEEHGPMTNYDRSGFESLMLVLFSMCIS</sequence>
<keyword evidence="3" id="KW-0274">FAD</keyword>
<dbReference type="PROSITE" id="PS51387">
    <property type="entry name" value="FAD_PCMH"/>
    <property type="match status" value="1"/>
</dbReference>
<evidence type="ECO:0000313" key="8">
    <source>
        <dbReference type="Proteomes" id="UP001150238"/>
    </source>
</evidence>
<evidence type="ECO:0000313" key="7">
    <source>
        <dbReference type="EMBL" id="KAJ4496385.1"/>
    </source>
</evidence>
<dbReference type="InterPro" id="IPR006094">
    <property type="entry name" value="Oxid_FAD_bind_N"/>
</dbReference>
<feature type="non-terminal residue" evidence="7">
    <location>
        <position position="1"/>
    </location>
</feature>
<dbReference type="PANTHER" id="PTHR42973:SF54">
    <property type="entry name" value="FAD-BINDING PCMH-TYPE DOMAIN-CONTAINING PROTEIN"/>
    <property type="match status" value="1"/>
</dbReference>
<comment type="caution">
    <text evidence="7">The sequence shown here is derived from an EMBL/GenBank/DDBJ whole genome shotgun (WGS) entry which is preliminary data.</text>
</comment>
<comment type="similarity">
    <text evidence="1">Belongs to the oxygen-dependent FAD-linked oxidoreductase family.</text>
</comment>
<name>A0A9W9E1B1_9AGAR</name>
<dbReference type="InterPro" id="IPR036318">
    <property type="entry name" value="FAD-bd_PCMH-like_sf"/>
</dbReference>
<reference evidence="7" key="2">
    <citation type="journal article" date="2023" name="Proc. Natl. Acad. Sci. U.S.A.">
        <title>A global phylogenomic analysis of the shiitake genus Lentinula.</title>
        <authorList>
            <person name="Sierra-Patev S."/>
            <person name="Min B."/>
            <person name="Naranjo-Ortiz M."/>
            <person name="Looney B."/>
            <person name="Konkel Z."/>
            <person name="Slot J.C."/>
            <person name="Sakamoto Y."/>
            <person name="Steenwyk J.L."/>
            <person name="Rokas A."/>
            <person name="Carro J."/>
            <person name="Camarero S."/>
            <person name="Ferreira P."/>
            <person name="Molpeceres G."/>
            <person name="Ruiz-Duenas F.J."/>
            <person name="Serrano A."/>
            <person name="Henrissat B."/>
            <person name="Drula E."/>
            <person name="Hughes K.W."/>
            <person name="Mata J.L."/>
            <person name="Ishikawa N.K."/>
            <person name="Vargas-Isla R."/>
            <person name="Ushijima S."/>
            <person name="Smith C.A."/>
            <person name="Donoghue J."/>
            <person name="Ahrendt S."/>
            <person name="Andreopoulos W."/>
            <person name="He G."/>
            <person name="LaButti K."/>
            <person name="Lipzen A."/>
            <person name="Ng V."/>
            <person name="Riley R."/>
            <person name="Sandor L."/>
            <person name="Barry K."/>
            <person name="Martinez A.T."/>
            <person name="Xiao Y."/>
            <person name="Gibbons J.G."/>
            <person name="Terashima K."/>
            <person name="Grigoriev I.V."/>
            <person name="Hibbett D."/>
        </authorList>
    </citation>
    <scope>NUCLEOTIDE SEQUENCE</scope>
    <source>
        <strain evidence="7">Sp2 HRB7682 ss15</strain>
    </source>
</reference>
<dbReference type="GO" id="GO:0071949">
    <property type="term" value="F:FAD binding"/>
    <property type="evidence" value="ECO:0007669"/>
    <property type="project" value="InterPro"/>
</dbReference>
<dbReference type="SUPFAM" id="SSF56176">
    <property type="entry name" value="FAD-binding/transporter-associated domain-like"/>
    <property type="match status" value="1"/>
</dbReference>
<dbReference type="InterPro" id="IPR050416">
    <property type="entry name" value="FAD-linked_Oxidoreductase"/>
</dbReference>
<keyword evidence="2" id="KW-0285">Flavoprotein</keyword>
<dbReference type="Pfam" id="PF01565">
    <property type="entry name" value="FAD_binding_4"/>
    <property type="match status" value="1"/>
</dbReference>
<dbReference type="Gene3D" id="3.40.462.20">
    <property type="match status" value="1"/>
</dbReference>
<accession>A0A9W9E1B1</accession>
<dbReference type="Gene3D" id="3.30.465.10">
    <property type="match status" value="2"/>
</dbReference>
<dbReference type="PANTHER" id="PTHR42973">
    <property type="entry name" value="BINDING OXIDOREDUCTASE, PUTATIVE (AFU_ORTHOLOGUE AFUA_1G17690)-RELATED"/>
    <property type="match status" value="1"/>
</dbReference>
<feature type="domain" description="FAD-binding PCMH-type" evidence="6">
    <location>
        <begin position="68"/>
        <end position="252"/>
    </location>
</feature>
<gene>
    <name evidence="7" type="ORF">C8J55DRAFT_445791</name>
</gene>
<organism evidence="7 8">
    <name type="scientific">Lentinula lateritia</name>
    <dbReference type="NCBI Taxonomy" id="40482"/>
    <lineage>
        <taxon>Eukaryota</taxon>
        <taxon>Fungi</taxon>
        <taxon>Dikarya</taxon>
        <taxon>Basidiomycota</taxon>
        <taxon>Agaricomycotina</taxon>
        <taxon>Agaricomycetes</taxon>
        <taxon>Agaricomycetidae</taxon>
        <taxon>Agaricales</taxon>
        <taxon>Marasmiineae</taxon>
        <taxon>Omphalotaceae</taxon>
        <taxon>Lentinula</taxon>
    </lineage>
</organism>